<name>A0ACC2P667_9HYME</name>
<evidence type="ECO:0000313" key="1">
    <source>
        <dbReference type="EMBL" id="KAJ8678968.1"/>
    </source>
</evidence>
<protein>
    <submittedName>
        <fullName evidence="1">Uncharacterized protein</fullName>
    </submittedName>
</protein>
<dbReference type="EMBL" id="CM056742">
    <property type="protein sequence ID" value="KAJ8678968.1"/>
    <property type="molecule type" value="Genomic_DNA"/>
</dbReference>
<proteinExistence type="predicted"/>
<accession>A0ACC2P667</accession>
<evidence type="ECO:0000313" key="2">
    <source>
        <dbReference type="Proteomes" id="UP001239111"/>
    </source>
</evidence>
<gene>
    <name evidence="1" type="ORF">QAD02_014755</name>
</gene>
<dbReference type="Proteomes" id="UP001239111">
    <property type="component" value="Chromosome 2"/>
</dbReference>
<keyword evidence="2" id="KW-1185">Reference proteome</keyword>
<comment type="caution">
    <text evidence="1">The sequence shown here is derived from an EMBL/GenBank/DDBJ whole genome shotgun (WGS) entry which is preliminary data.</text>
</comment>
<reference evidence="1" key="1">
    <citation type="submission" date="2023-04" db="EMBL/GenBank/DDBJ databases">
        <title>A chromosome-level genome assembly of the parasitoid wasp Eretmocerus hayati.</title>
        <authorList>
            <person name="Zhong Y."/>
            <person name="Liu S."/>
            <person name="Liu Y."/>
        </authorList>
    </citation>
    <scope>NUCLEOTIDE SEQUENCE</scope>
    <source>
        <strain evidence="1">ZJU_SS_LIU_2023</strain>
    </source>
</reference>
<organism evidence="1 2">
    <name type="scientific">Eretmocerus hayati</name>
    <dbReference type="NCBI Taxonomy" id="131215"/>
    <lineage>
        <taxon>Eukaryota</taxon>
        <taxon>Metazoa</taxon>
        <taxon>Ecdysozoa</taxon>
        <taxon>Arthropoda</taxon>
        <taxon>Hexapoda</taxon>
        <taxon>Insecta</taxon>
        <taxon>Pterygota</taxon>
        <taxon>Neoptera</taxon>
        <taxon>Endopterygota</taxon>
        <taxon>Hymenoptera</taxon>
        <taxon>Apocrita</taxon>
        <taxon>Proctotrupomorpha</taxon>
        <taxon>Chalcidoidea</taxon>
        <taxon>Aphelinidae</taxon>
        <taxon>Aphelininae</taxon>
        <taxon>Eretmocerus</taxon>
    </lineage>
</organism>
<sequence>MEMITNISRDATGCEAKDPEDEPDREDCSLKFDGEHVLQDMMDVVCEHLKVYDLCQVAQVCRSWNKEARREISKRVELKYGVLPHLFSYEMLSASFHISKTLDIMPYLTLLFPGTNHLISDVRDEDDVHLEQKTFEVYGKQLPHSLLVVGVSEAVLNRDLIHSCPTCSRSNAVSREYQPSGTLSLFLPLSERLKFKMSCMFESEFYEDNSLSHLSNMMNTLLPNCLSTKSALLIFVYSRTDCIGTSDMIAIQDSIKSRFRTDLSSLWGLTTQYKIFARQNGDEVQEDISRKIAKIVGISLTGLNFESWSAVINITESYKIELERKLKNLRNQITLRKYTVGLITAPVCTQDEYGSSDFDNQDLIYEVKELLPDIDFIGTYGDENNIYFGVHRLDNGSIGFMNKKIISIMILTHD</sequence>